<proteinExistence type="predicted"/>
<organism evidence="1 2">
    <name type="scientific">Flexistipes sinusarabici</name>
    <dbReference type="NCBI Taxonomy" id="2352"/>
    <lineage>
        <taxon>Bacteria</taxon>
        <taxon>Pseudomonadati</taxon>
        <taxon>Deferribacterota</taxon>
        <taxon>Deferribacteres</taxon>
        <taxon>Deferribacterales</taxon>
        <taxon>Flexistipitaceae</taxon>
        <taxon>Flexistipes</taxon>
    </lineage>
</organism>
<reference evidence="1 2" key="1">
    <citation type="submission" date="2019-08" db="EMBL/GenBank/DDBJ databases">
        <title>Genomic characterization of a novel candidate phylum (ARYD3) from a high temperature, high salinity tertiary oil reservoir in north central Oklahoma, USA.</title>
        <authorList>
            <person name="Youssef N.H."/>
            <person name="Yadav A."/>
            <person name="Elshahed M.S."/>
        </authorList>
    </citation>
    <scope>NUCLEOTIDE SEQUENCE [LARGE SCALE GENOMIC DNA]</scope>
    <source>
        <strain evidence="1">ARYD1</strain>
    </source>
</reference>
<name>A0A5D0MJV4_FLESI</name>
<feature type="non-terminal residue" evidence="1">
    <location>
        <position position="26"/>
    </location>
</feature>
<evidence type="ECO:0000313" key="1">
    <source>
        <dbReference type="EMBL" id="TYB32682.1"/>
    </source>
</evidence>
<evidence type="ECO:0000313" key="2">
    <source>
        <dbReference type="Proteomes" id="UP000323337"/>
    </source>
</evidence>
<gene>
    <name evidence="1" type="ORF">FXF49_10275</name>
</gene>
<comment type="caution">
    <text evidence="1">The sequence shown here is derived from an EMBL/GenBank/DDBJ whole genome shotgun (WGS) entry which is preliminary data.</text>
</comment>
<dbReference type="EMBL" id="VSIV01000288">
    <property type="protein sequence ID" value="TYB32682.1"/>
    <property type="molecule type" value="Genomic_DNA"/>
</dbReference>
<dbReference type="Proteomes" id="UP000323337">
    <property type="component" value="Unassembled WGS sequence"/>
</dbReference>
<protein>
    <submittedName>
        <fullName evidence="1">Oxidoreductase</fullName>
    </submittedName>
</protein>
<accession>A0A5D0MJV4</accession>
<sequence>MNRRIFLRYLLVSGAFFVSSRMRALA</sequence>
<dbReference type="AlphaFoldDB" id="A0A5D0MJV4"/>